<reference evidence="4" key="1">
    <citation type="submission" date="2022-11" db="EMBL/GenBank/DDBJ databases">
        <title>Novel species in genus Aeromicrobium.</title>
        <authorList>
            <person name="Zhang G."/>
        </authorList>
    </citation>
    <scope>NUCLEOTIDE SEQUENCE [LARGE SCALE GENOMIC DNA]</scope>
    <source>
        <strain evidence="4">zg-636</strain>
    </source>
</reference>
<accession>A0A8I0EV52</accession>
<feature type="domain" description="TadE-like" evidence="2">
    <location>
        <begin position="10"/>
        <end position="52"/>
    </location>
</feature>
<dbReference type="InterPro" id="IPR012495">
    <property type="entry name" value="TadE-like_dom"/>
</dbReference>
<comment type="caution">
    <text evidence="3">The sequence shown here is derived from an EMBL/GenBank/DDBJ whole genome shotgun (WGS) entry which is preliminary data.</text>
</comment>
<keyword evidence="1" id="KW-0472">Membrane</keyword>
<protein>
    <submittedName>
        <fullName evidence="3">Pilus assembly protein</fullName>
    </submittedName>
</protein>
<proteinExistence type="predicted"/>
<organism evidence="3 4">
    <name type="scientific">Aeromicrobium senzhongii</name>
    <dbReference type="NCBI Taxonomy" id="2663859"/>
    <lineage>
        <taxon>Bacteria</taxon>
        <taxon>Bacillati</taxon>
        <taxon>Actinomycetota</taxon>
        <taxon>Actinomycetes</taxon>
        <taxon>Propionibacteriales</taxon>
        <taxon>Nocardioidaceae</taxon>
        <taxon>Aeromicrobium</taxon>
    </lineage>
</organism>
<dbReference type="AlphaFoldDB" id="A0A8I0EV52"/>
<evidence type="ECO:0000259" key="2">
    <source>
        <dbReference type="Pfam" id="PF07811"/>
    </source>
</evidence>
<evidence type="ECO:0000313" key="4">
    <source>
        <dbReference type="Proteomes" id="UP000620591"/>
    </source>
</evidence>
<evidence type="ECO:0000256" key="1">
    <source>
        <dbReference type="SAM" id="Phobius"/>
    </source>
</evidence>
<keyword evidence="1" id="KW-1133">Transmembrane helix</keyword>
<dbReference type="Proteomes" id="UP000620591">
    <property type="component" value="Unassembled WGS sequence"/>
</dbReference>
<sequence>MRSRARDERGASAIELVLYTPLLMIAMILTIQFSLTYLAKQSASAAAREAARVARVTGDAEMGRAKGVASASSLGKGLLKNPQVQVARVGDDMRATVSGRASQLLPFLDSPRVTEVVQGRIEQFQQDGAP</sequence>
<dbReference type="RefSeq" id="WP_187769496.1">
    <property type="nucleotide sequence ID" value="NZ_JACTVM010000002.1"/>
</dbReference>
<evidence type="ECO:0000313" key="3">
    <source>
        <dbReference type="EMBL" id="MBC9226739.1"/>
    </source>
</evidence>
<dbReference type="EMBL" id="JACTVM010000002">
    <property type="protein sequence ID" value="MBC9226739.1"/>
    <property type="molecule type" value="Genomic_DNA"/>
</dbReference>
<keyword evidence="1" id="KW-0812">Transmembrane</keyword>
<dbReference type="Pfam" id="PF07811">
    <property type="entry name" value="TadE"/>
    <property type="match status" value="1"/>
</dbReference>
<feature type="transmembrane region" description="Helical" evidence="1">
    <location>
        <begin position="12"/>
        <end position="35"/>
    </location>
</feature>
<gene>
    <name evidence="3" type="ORF">IBG24_10460</name>
</gene>
<name>A0A8I0EV52_9ACTN</name>